<feature type="non-terminal residue" evidence="1">
    <location>
        <position position="58"/>
    </location>
</feature>
<proteinExistence type="predicted"/>
<gene>
    <name evidence="1" type="ORF">MNBD_CHLOROFLEXI01-3078</name>
</gene>
<name>A0A3B0V2P0_9ZZZZ</name>
<dbReference type="AlphaFoldDB" id="A0A3B0V2P0"/>
<evidence type="ECO:0000313" key="1">
    <source>
        <dbReference type="EMBL" id="VAW31139.1"/>
    </source>
</evidence>
<dbReference type="EMBL" id="UOEU01000166">
    <property type="protein sequence ID" value="VAW31139.1"/>
    <property type="molecule type" value="Genomic_DNA"/>
</dbReference>
<accession>A0A3B0V2P0</accession>
<protein>
    <submittedName>
        <fullName evidence="1">Uncharacterized protein</fullName>
    </submittedName>
</protein>
<reference evidence="1" key="1">
    <citation type="submission" date="2018-06" db="EMBL/GenBank/DDBJ databases">
        <authorList>
            <person name="Zhirakovskaya E."/>
        </authorList>
    </citation>
    <scope>NUCLEOTIDE SEQUENCE</scope>
</reference>
<sequence>MNMNRLETKLSQWKSDTLKKYVYLLGGTSTIARKGDRVTFICQKLLTKTSLRTIWQGM</sequence>
<organism evidence="1">
    <name type="scientific">hydrothermal vent metagenome</name>
    <dbReference type="NCBI Taxonomy" id="652676"/>
    <lineage>
        <taxon>unclassified sequences</taxon>
        <taxon>metagenomes</taxon>
        <taxon>ecological metagenomes</taxon>
    </lineage>
</organism>